<dbReference type="InterPro" id="IPR026254">
    <property type="entry name" value="RNF31-like"/>
</dbReference>
<protein>
    <submittedName>
        <fullName evidence="1">E3 ubiquitin-protein ligase RNF31</fullName>
    </submittedName>
</protein>
<dbReference type="Proteomes" id="UP000499080">
    <property type="component" value="Unassembled WGS sequence"/>
</dbReference>
<organism evidence="1 2">
    <name type="scientific">Araneus ventricosus</name>
    <name type="common">Orbweaver spider</name>
    <name type="synonym">Epeira ventricosa</name>
    <dbReference type="NCBI Taxonomy" id="182803"/>
    <lineage>
        <taxon>Eukaryota</taxon>
        <taxon>Metazoa</taxon>
        <taxon>Ecdysozoa</taxon>
        <taxon>Arthropoda</taxon>
        <taxon>Chelicerata</taxon>
        <taxon>Arachnida</taxon>
        <taxon>Araneae</taxon>
        <taxon>Araneomorphae</taxon>
        <taxon>Entelegynae</taxon>
        <taxon>Araneoidea</taxon>
        <taxon>Araneidae</taxon>
        <taxon>Araneus</taxon>
    </lineage>
</organism>
<dbReference type="EMBL" id="BGPR01076636">
    <property type="protein sequence ID" value="GBL61882.1"/>
    <property type="molecule type" value="Genomic_DNA"/>
</dbReference>
<dbReference type="Gene3D" id="3.30.40.10">
    <property type="entry name" value="Zinc/RING finger domain, C3HC4 (zinc finger)"/>
    <property type="match status" value="1"/>
</dbReference>
<dbReference type="GO" id="GO:0036435">
    <property type="term" value="F:K48-linked polyubiquitin modification-dependent protein binding"/>
    <property type="evidence" value="ECO:0007669"/>
    <property type="project" value="TreeGrafter"/>
</dbReference>
<dbReference type="GO" id="GO:0097039">
    <property type="term" value="P:protein linear polyubiquitination"/>
    <property type="evidence" value="ECO:0007669"/>
    <property type="project" value="TreeGrafter"/>
</dbReference>
<dbReference type="GO" id="GO:0070530">
    <property type="term" value="F:K63-linked polyubiquitin modification-dependent protein binding"/>
    <property type="evidence" value="ECO:0007669"/>
    <property type="project" value="TreeGrafter"/>
</dbReference>
<sequence length="91" mass="11116">MISMVHCPHKACRECIRAYFTVQIRDRNIMELLCPFCNEPDIFDEDIAQDYFNHLDIMLKKLVDPEIHELFQRKLRDRVLMRDPNFRWCSQ</sequence>
<dbReference type="PANTHER" id="PTHR16004">
    <property type="entry name" value="RING FINGER PROTEIN 31-RELATED"/>
    <property type="match status" value="1"/>
</dbReference>
<dbReference type="AlphaFoldDB" id="A0A4Y1ZPM3"/>
<dbReference type="OrthoDB" id="6436051at2759"/>
<gene>
    <name evidence="1" type="primary">Rnf31_2</name>
    <name evidence="1" type="ORF">AVEN_8418_1</name>
</gene>
<dbReference type="InterPro" id="IPR013083">
    <property type="entry name" value="Znf_RING/FYVE/PHD"/>
</dbReference>
<name>A0A4Y1ZPM3_ARAVE</name>
<dbReference type="GO" id="GO:0061630">
    <property type="term" value="F:ubiquitin protein ligase activity"/>
    <property type="evidence" value="ECO:0007669"/>
    <property type="project" value="TreeGrafter"/>
</dbReference>
<keyword evidence="2" id="KW-1185">Reference proteome</keyword>
<evidence type="ECO:0000313" key="1">
    <source>
        <dbReference type="EMBL" id="GBL61882.1"/>
    </source>
</evidence>
<dbReference type="GO" id="GO:1990450">
    <property type="term" value="F:linear polyubiquitin binding"/>
    <property type="evidence" value="ECO:0007669"/>
    <property type="project" value="TreeGrafter"/>
</dbReference>
<dbReference type="PANTHER" id="PTHR16004:SF2">
    <property type="entry name" value="E3 UBIQUITIN-PROTEIN LIGASE LUBEL"/>
    <property type="match status" value="1"/>
</dbReference>
<comment type="caution">
    <text evidence="1">The sequence shown here is derived from an EMBL/GenBank/DDBJ whole genome shotgun (WGS) entry which is preliminary data.</text>
</comment>
<feature type="non-terminal residue" evidence="1">
    <location>
        <position position="91"/>
    </location>
</feature>
<reference evidence="1 2" key="1">
    <citation type="journal article" date="2019" name="Sci. Rep.">
        <title>Orb-weaving spider Araneus ventricosus genome elucidates the spidroin gene catalogue.</title>
        <authorList>
            <person name="Kono N."/>
            <person name="Nakamura H."/>
            <person name="Ohtoshi R."/>
            <person name="Moran D.A.P."/>
            <person name="Shinohara A."/>
            <person name="Yoshida Y."/>
            <person name="Fujiwara M."/>
            <person name="Mori M."/>
            <person name="Tomita M."/>
            <person name="Arakawa K."/>
        </authorList>
    </citation>
    <scope>NUCLEOTIDE SEQUENCE [LARGE SCALE GENOMIC DNA]</scope>
</reference>
<dbReference type="SUPFAM" id="SSF57850">
    <property type="entry name" value="RING/U-box"/>
    <property type="match status" value="1"/>
</dbReference>
<evidence type="ECO:0000313" key="2">
    <source>
        <dbReference type="Proteomes" id="UP000499080"/>
    </source>
</evidence>
<proteinExistence type="predicted"/>
<accession>A0A4Y1ZPM3</accession>
<dbReference type="GO" id="GO:0071797">
    <property type="term" value="C:LUBAC complex"/>
    <property type="evidence" value="ECO:0007669"/>
    <property type="project" value="InterPro"/>
</dbReference>